<dbReference type="InterPro" id="IPR011990">
    <property type="entry name" value="TPR-like_helical_dom_sf"/>
</dbReference>
<comment type="caution">
    <text evidence="13">The sequence shown here is derived from an EMBL/GenBank/DDBJ whole genome shotgun (WGS) entry which is preliminary data.</text>
</comment>
<evidence type="ECO:0000313" key="13">
    <source>
        <dbReference type="EMBL" id="GAA0227797.1"/>
    </source>
</evidence>
<keyword evidence="7 11" id="KW-1133">Transmembrane helix</keyword>
<evidence type="ECO:0000256" key="4">
    <source>
        <dbReference type="ARBA" id="ARBA00022475"/>
    </source>
</evidence>
<accession>A0ABN0TQQ1</accession>
<evidence type="ECO:0000256" key="3">
    <source>
        <dbReference type="ARBA" id="ARBA00004744"/>
    </source>
</evidence>
<protein>
    <submittedName>
        <fullName evidence="13">Heme biosynthesis HemY N-terminal domain-containing protein</fullName>
    </submittedName>
</protein>
<dbReference type="EMBL" id="BAAAFN010000011">
    <property type="protein sequence ID" value="GAA0227797.1"/>
    <property type="molecule type" value="Genomic_DNA"/>
</dbReference>
<dbReference type="Pfam" id="PF07219">
    <property type="entry name" value="HemY_N"/>
    <property type="match status" value="1"/>
</dbReference>
<dbReference type="InterPro" id="IPR005254">
    <property type="entry name" value="Heme_biosyn_assoc_TPR_pro"/>
</dbReference>
<evidence type="ECO:0000256" key="8">
    <source>
        <dbReference type="ARBA" id="ARBA00023136"/>
    </source>
</evidence>
<feature type="region of interest" description="Disordered" evidence="10">
    <location>
        <begin position="445"/>
        <end position="493"/>
    </location>
</feature>
<dbReference type="InterPro" id="IPR010817">
    <property type="entry name" value="HemY_N"/>
</dbReference>
<comment type="pathway">
    <text evidence="3">Porphyrin-containing compound metabolism; protoheme biosynthesis.</text>
</comment>
<dbReference type="NCBIfam" id="TIGR00540">
    <property type="entry name" value="TPR_hemY_coli"/>
    <property type="match status" value="1"/>
</dbReference>
<sequence>MRSWIWTLILFAAAVALALVLREHGGNVLIIAQPWRIELSLSLAVVLALAVFLALHWLLRVLNWVGSSPSRLRAWRGRRAQKRDLELLERGWINVLEGRYVQAEKDLSNLLSRTRSADRKVLAGLSAARALHLLGETARRDQVLRLAQEGAGQDSRLRQAVDTVTAEMYLDQNRAEEALDLLEPLQDASSRFLHGTRLLLRAHRQLGHAERVYELTRLLLRRGAIDETQARQFIRESTAQRLARVDESGWNAVWGDLSADERLDPDVALAGAQAQIHLGHPAEAARILEASLGRQLDDRLLRLYSRCDAAQARQRLGHAELWLKSHPDHPGLLAALGQICLAAQLWGQGEHYLERSLALRADTHIHALLGNLHDALGHPDQALRNWRLACQAADAEIPVVDRLLPAADTRGDPHFDAVDDTTPVEPAPSAPYAASGVYVQDETDADAIPVAAPAPEPPAAPAVSGSASSEDEYFDTAPIPGVDMSQTSDGGAR</sequence>
<evidence type="ECO:0000256" key="1">
    <source>
        <dbReference type="ARBA" id="ARBA00002962"/>
    </source>
</evidence>
<keyword evidence="9" id="KW-0627">Porphyrin biosynthesis</keyword>
<reference evidence="13 14" key="1">
    <citation type="journal article" date="2019" name="Int. J. Syst. Evol. Microbiol.">
        <title>The Global Catalogue of Microorganisms (GCM) 10K type strain sequencing project: providing services to taxonomists for standard genome sequencing and annotation.</title>
        <authorList>
            <consortium name="The Broad Institute Genomics Platform"/>
            <consortium name="The Broad Institute Genome Sequencing Center for Infectious Disease"/>
            <person name="Wu L."/>
            <person name="Ma J."/>
        </authorList>
    </citation>
    <scope>NUCLEOTIDE SEQUENCE [LARGE SCALE GENOMIC DNA]</scope>
    <source>
        <strain evidence="13 14">JCM 16240</strain>
    </source>
</reference>
<keyword evidence="14" id="KW-1185">Reference proteome</keyword>
<name>A0ABN0TQQ1_9BURK</name>
<comment type="function">
    <text evidence="1">Involved in a late step of protoheme IX synthesis.</text>
</comment>
<keyword evidence="6 11" id="KW-0812">Transmembrane</keyword>
<evidence type="ECO:0000256" key="11">
    <source>
        <dbReference type="SAM" id="Phobius"/>
    </source>
</evidence>
<dbReference type="Proteomes" id="UP001501176">
    <property type="component" value="Unassembled WGS sequence"/>
</dbReference>
<keyword evidence="4" id="KW-1003">Cell membrane</keyword>
<proteinExistence type="predicted"/>
<dbReference type="SUPFAM" id="SSF48452">
    <property type="entry name" value="TPR-like"/>
    <property type="match status" value="1"/>
</dbReference>
<dbReference type="RefSeq" id="WP_343820829.1">
    <property type="nucleotide sequence ID" value="NZ_BAAAFN010000011.1"/>
</dbReference>
<keyword evidence="8 11" id="KW-0472">Membrane</keyword>
<comment type="subcellular location">
    <subcellularLocation>
        <location evidence="2">Cell inner membrane</location>
        <topology evidence="2">Multi-pass membrane protein</topology>
    </subcellularLocation>
</comment>
<evidence type="ECO:0000313" key="14">
    <source>
        <dbReference type="Proteomes" id="UP001501176"/>
    </source>
</evidence>
<keyword evidence="5" id="KW-0997">Cell inner membrane</keyword>
<evidence type="ECO:0000256" key="5">
    <source>
        <dbReference type="ARBA" id="ARBA00022519"/>
    </source>
</evidence>
<evidence type="ECO:0000256" key="10">
    <source>
        <dbReference type="SAM" id="MobiDB-lite"/>
    </source>
</evidence>
<evidence type="ECO:0000256" key="2">
    <source>
        <dbReference type="ARBA" id="ARBA00004429"/>
    </source>
</evidence>
<evidence type="ECO:0000256" key="6">
    <source>
        <dbReference type="ARBA" id="ARBA00022692"/>
    </source>
</evidence>
<dbReference type="Gene3D" id="1.25.40.10">
    <property type="entry name" value="Tetratricopeptide repeat domain"/>
    <property type="match status" value="1"/>
</dbReference>
<feature type="transmembrane region" description="Helical" evidence="11">
    <location>
        <begin position="41"/>
        <end position="62"/>
    </location>
</feature>
<feature type="compositionally biased region" description="Polar residues" evidence="10">
    <location>
        <begin position="484"/>
        <end position="493"/>
    </location>
</feature>
<evidence type="ECO:0000256" key="7">
    <source>
        <dbReference type="ARBA" id="ARBA00022989"/>
    </source>
</evidence>
<feature type="region of interest" description="Disordered" evidence="10">
    <location>
        <begin position="411"/>
        <end position="432"/>
    </location>
</feature>
<gene>
    <name evidence="13" type="ORF">GCM10009125_16000</name>
</gene>
<evidence type="ECO:0000259" key="12">
    <source>
        <dbReference type="Pfam" id="PF07219"/>
    </source>
</evidence>
<feature type="domain" description="HemY N-terminal" evidence="12">
    <location>
        <begin position="26"/>
        <end position="134"/>
    </location>
</feature>
<organism evidence="13 14">
    <name type="scientific">Castellaniella daejeonensis</name>
    <dbReference type="NCBI Taxonomy" id="659013"/>
    <lineage>
        <taxon>Bacteria</taxon>
        <taxon>Pseudomonadati</taxon>
        <taxon>Pseudomonadota</taxon>
        <taxon>Betaproteobacteria</taxon>
        <taxon>Burkholderiales</taxon>
        <taxon>Alcaligenaceae</taxon>
        <taxon>Castellaniella</taxon>
    </lineage>
</organism>
<evidence type="ECO:0000256" key="9">
    <source>
        <dbReference type="ARBA" id="ARBA00023244"/>
    </source>
</evidence>